<reference evidence="1" key="2">
    <citation type="submission" date="2021-03" db="UniProtKB">
        <authorList>
            <consortium name="EnsemblPlants"/>
        </authorList>
    </citation>
    <scope>IDENTIFICATION</scope>
</reference>
<protein>
    <submittedName>
        <fullName evidence="1">Uncharacterized protein</fullName>
    </submittedName>
</protein>
<dbReference type="EMBL" id="UZAU01000249">
    <property type="status" value="NOT_ANNOTATED_CDS"/>
    <property type="molecule type" value="Genomic_DNA"/>
</dbReference>
<sequence>MDGLITGALLCYNDDHTQAILNIHLTKQAQVKSKTKKKRKRKINHQGNDLLPLKPCCSGAGVEHHRRNHRSSLVVHELALR</sequence>
<reference evidence="1" key="1">
    <citation type="submission" date="2018-11" db="EMBL/GenBank/DDBJ databases">
        <authorList>
            <person name="Grassa J C."/>
        </authorList>
    </citation>
    <scope>NUCLEOTIDE SEQUENCE [LARGE SCALE GENOMIC DNA]</scope>
</reference>
<organism evidence="1 2">
    <name type="scientific">Cannabis sativa</name>
    <name type="common">Hemp</name>
    <name type="synonym">Marijuana</name>
    <dbReference type="NCBI Taxonomy" id="3483"/>
    <lineage>
        <taxon>Eukaryota</taxon>
        <taxon>Viridiplantae</taxon>
        <taxon>Streptophyta</taxon>
        <taxon>Embryophyta</taxon>
        <taxon>Tracheophyta</taxon>
        <taxon>Spermatophyta</taxon>
        <taxon>Magnoliopsida</taxon>
        <taxon>eudicotyledons</taxon>
        <taxon>Gunneridae</taxon>
        <taxon>Pentapetalae</taxon>
        <taxon>rosids</taxon>
        <taxon>fabids</taxon>
        <taxon>Rosales</taxon>
        <taxon>Cannabaceae</taxon>
        <taxon>Cannabis</taxon>
    </lineage>
</organism>
<keyword evidence="2" id="KW-1185">Reference proteome</keyword>
<proteinExistence type="predicted"/>
<dbReference type="Gramene" id="novel_model_2782_5bd9a17a">
    <property type="protein sequence ID" value="cds.novel_model_2782_5bd9a17a"/>
    <property type="gene ID" value="novel_gene_1496_5bd9a17a"/>
</dbReference>
<dbReference type="AlphaFoldDB" id="A0A803QY35"/>
<name>A0A803QY35_CANSA</name>
<evidence type="ECO:0000313" key="2">
    <source>
        <dbReference type="Proteomes" id="UP000596661"/>
    </source>
</evidence>
<accession>A0A803QY35</accession>
<evidence type="ECO:0000313" key="1">
    <source>
        <dbReference type="EnsemblPlants" id="cds.novel_model_2782_5bd9a17a"/>
    </source>
</evidence>
<dbReference type="Proteomes" id="UP000596661">
    <property type="component" value="Chromosome 3"/>
</dbReference>
<dbReference type="EnsemblPlants" id="novel_model_2782_5bd9a17a">
    <property type="protein sequence ID" value="cds.novel_model_2782_5bd9a17a"/>
    <property type="gene ID" value="novel_gene_1496_5bd9a17a"/>
</dbReference>